<dbReference type="RefSeq" id="WP_190616997.1">
    <property type="nucleotide sequence ID" value="NZ_CP061538.1"/>
</dbReference>
<dbReference type="Proteomes" id="UP000516421">
    <property type="component" value="Chromosome"/>
</dbReference>
<keyword evidence="2" id="KW-1003">Cell membrane</keyword>
<feature type="transmembrane region" description="Helical" evidence="8">
    <location>
        <begin position="104"/>
        <end position="126"/>
    </location>
</feature>
<evidence type="ECO:0000313" key="9">
    <source>
        <dbReference type="EMBL" id="QNV39474.1"/>
    </source>
</evidence>
<comment type="subcellular location">
    <subcellularLocation>
        <location evidence="1">Cell membrane</location>
        <topology evidence="1">Multi-pass membrane protein</topology>
    </subcellularLocation>
</comment>
<evidence type="ECO:0000256" key="5">
    <source>
        <dbReference type="ARBA" id="ARBA00022989"/>
    </source>
</evidence>
<dbReference type="AlphaFoldDB" id="A0A7H2BIH8"/>
<evidence type="ECO:0000256" key="7">
    <source>
        <dbReference type="ARBA" id="ARBA00024033"/>
    </source>
</evidence>
<protein>
    <submittedName>
        <fullName evidence="9">DUF2029 domain-containing protein</fullName>
    </submittedName>
</protein>
<keyword evidence="4 8" id="KW-0812">Transmembrane</keyword>
<dbReference type="EMBL" id="CP061538">
    <property type="protein sequence ID" value="QNV39474.1"/>
    <property type="molecule type" value="Genomic_DNA"/>
</dbReference>
<sequence>MSEISPRSLRSSFFARLMSSPAVIASGAFVAIISLFPFVFTDTTHLRPVFDLAVYRGAIVHWLETGDIYSWTLPPEHYYGFTYPPFAIFLFLPMALFDSSRTLNVVFLGVNSLALVATLVMVFRSFRFPRNLSLGLSLWLFPLTLLTFPVQGNMWMGQINLIILFLILVDALLLTGTRFSGILSAIAASIKMTPALFILFFIARKDWRAVARFILTGVVGIVISFIFAPQVSWEFFTRRIFESNRVGSIVEPLSFNILGETSRLFFEPVNSILFAVLAIALLWVGFHSTRLLIQQNERLLAACTVGFLMLMVSPISWNHHWVWAIPAILGCALYGWHKEDSAYMFLAVSGTVLFCQRFQSWFSGHGWDIGYWPLWTVALHILPALWTTAFITLPWFRQRRARRRTAVPQNQLSQSP</sequence>
<feature type="transmembrane region" description="Helical" evidence="8">
    <location>
        <begin position="343"/>
        <end position="362"/>
    </location>
</feature>
<dbReference type="GO" id="GO:0016758">
    <property type="term" value="F:hexosyltransferase activity"/>
    <property type="evidence" value="ECO:0007669"/>
    <property type="project" value="InterPro"/>
</dbReference>
<keyword evidence="6 8" id="KW-0472">Membrane</keyword>
<evidence type="ECO:0000256" key="2">
    <source>
        <dbReference type="ARBA" id="ARBA00022475"/>
    </source>
</evidence>
<evidence type="ECO:0000256" key="8">
    <source>
        <dbReference type="SAM" id="Phobius"/>
    </source>
</evidence>
<organism evidence="9 10">
    <name type="scientific">Rothia amarae</name>
    <dbReference type="NCBI Taxonomy" id="169480"/>
    <lineage>
        <taxon>Bacteria</taxon>
        <taxon>Bacillati</taxon>
        <taxon>Actinomycetota</taxon>
        <taxon>Actinomycetes</taxon>
        <taxon>Micrococcales</taxon>
        <taxon>Micrococcaceae</taxon>
        <taxon>Rothia</taxon>
    </lineage>
</organism>
<evidence type="ECO:0000313" key="10">
    <source>
        <dbReference type="Proteomes" id="UP000516421"/>
    </source>
</evidence>
<feature type="transmembrane region" description="Helical" evidence="8">
    <location>
        <begin position="298"/>
        <end position="315"/>
    </location>
</feature>
<feature type="transmembrane region" description="Helical" evidence="8">
    <location>
        <begin position="182"/>
        <end position="202"/>
    </location>
</feature>
<reference evidence="9 10" key="1">
    <citation type="submission" date="2020-09" db="EMBL/GenBank/DDBJ databases">
        <title>Investigation of environmental microbe.</title>
        <authorList>
            <person name="Ou Y."/>
            <person name="Kang Q."/>
        </authorList>
    </citation>
    <scope>NUCLEOTIDE SEQUENCE [LARGE SCALE GENOMIC DNA]</scope>
    <source>
        <strain evidence="9 10">KJZ-9</strain>
    </source>
</reference>
<keyword evidence="3" id="KW-0808">Transferase</keyword>
<gene>
    <name evidence="9" type="ORF">IDM48_08815</name>
</gene>
<feature type="transmembrane region" description="Helical" evidence="8">
    <location>
        <begin position="268"/>
        <end position="286"/>
    </location>
</feature>
<keyword evidence="5 8" id="KW-1133">Transmembrane helix</keyword>
<feature type="transmembrane region" description="Helical" evidence="8">
    <location>
        <begin position="209"/>
        <end position="228"/>
    </location>
</feature>
<feature type="transmembrane region" description="Helical" evidence="8">
    <location>
        <begin position="157"/>
        <end position="176"/>
    </location>
</feature>
<feature type="transmembrane region" description="Helical" evidence="8">
    <location>
        <begin position="21"/>
        <end position="40"/>
    </location>
</feature>
<feature type="transmembrane region" description="Helical" evidence="8">
    <location>
        <begin position="374"/>
        <end position="396"/>
    </location>
</feature>
<keyword evidence="10" id="KW-1185">Reference proteome</keyword>
<evidence type="ECO:0000256" key="4">
    <source>
        <dbReference type="ARBA" id="ARBA00022692"/>
    </source>
</evidence>
<feature type="transmembrane region" description="Helical" evidence="8">
    <location>
        <begin position="132"/>
        <end position="150"/>
    </location>
</feature>
<dbReference type="InterPro" id="IPR018584">
    <property type="entry name" value="GT87"/>
</dbReference>
<name>A0A7H2BIH8_9MICC</name>
<evidence type="ECO:0000256" key="6">
    <source>
        <dbReference type="ARBA" id="ARBA00023136"/>
    </source>
</evidence>
<evidence type="ECO:0000256" key="1">
    <source>
        <dbReference type="ARBA" id="ARBA00004651"/>
    </source>
</evidence>
<dbReference type="KEGG" id="rama:IDM48_08815"/>
<comment type="similarity">
    <text evidence="7">Belongs to the glycosyltransferase 87 family.</text>
</comment>
<dbReference type="GO" id="GO:0005886">
    <property type="term" value="C:plasma membrane"/>
    <property type="evidence" value="ECO:0007669"/>
    <property type="project" value="UniProtKB-SubCell"/>
</dbReference>
<feature type="transmembrane region" description="Helical" evidence="8">
    <location>
        <begin position="321"/>
        <end position="336"/>
    </location>
</feature>
<feature type="transmembrane region" description="Helical" evidence="8">
    <location>
        <begin position="78"/>
        <end position="97"/>
    </location>
</feature>
<dbReference type="Pfam" id="PF09594">
    <property type="entry name" value="GT87"/>
    <property type="match status" value="1"/>
</dbReference>
<evidence type="ECO:0000256" key="3">
    <source>
        <dbReference type="ARBA" id="ARBA00022679"/>
    </source>
</evidence>
<accession>A0A7H2BIH8</accession>
<proteinExistence type="inferred from homology"/>